<keyword evidence="4" id="KW-1185">Reference proteome</keyword>
<dbReference type="Proteomes" id="UP000835792">
    <property type="component" value="Unassembled WGS sequence"/>
</dbReference>
<reference evidence="3" key="1">
    <citation type="submission" date="2020-05" db="EMBL/GenBank/DDBJ databases">
        <authorList>
            <person name="Delgado-Blas J."/>
        </authorList>
    </citation>
    <scope>NUCLEOTIDE SEQUENCE</scope>
    <source>
        <strain evidence="3">BB1468</strain>
    </source>
</reference>
<dbReference type="GeneID" id="83648097"/>
<dbReference type="PROSITE" id="PS51257">
    <property type="entry name" value="PROKAR_LIPOPROTEIN"/>
    <property type="match status" value="1"/>
</dbReference>
<keyword evidence="1" id="KW-0732">Signal</keyword>
<dbReference type="EMBL" id="CAHPRB010000040">
    <property type="protein sequence ID" value="CAB5616288.1"/>
    <property type="molecule type" value="Genomic_DNA"/>
</dbReference>
<feature type="signal peptide" evidence="1">
    <location>
        <begin position="1"/>
        <end position="22"/>
    </location>
</feature>
<dbReference type="NCBIfam" id="NF045617">
    <property type="entry name" value="mostly_LP"/>
    <property type="match status" value="1"/>
</dbReference>
<sequence>MVKRAKKLINATLLSYSLLFLTGCPGYGDRSFTDEEATVSVVGENICFWVKDSEEYKPGIITVTRRGAEFADEKFMPNPPLILLNNKWCITPDFYTFPASGQFVVTYTLEIPYSSDRPRSVVSGVEISNGRIYNIHLTDMEIARPYSAMDK</sequence>
<protein>
    <recommendedName>
        <fullName evidence="2">DUF7480 domain-containing protein</fullName>
    </recommendedName>
</protein>
<gene>
    <name evidence="3" type="ORF">GHA_05078</name>
</gene>
<comment type="caution">
    <text evidence="3">The sequence shown here is derived from an EMBL/GenBank/DDBJ whole genome shotgun (WGS) entry which is preliminary data.</text>
</comment>
<evidence type="ECO:0000313" key="3">
    <source>
        <dbReference type="EMBL" id="CAB5616288.1"/>
    </source>
</evidence>
<feature type="domain" description="DUF7480" evidence="2">
    <location>
        <begin position="35"/>
        <end position="129"/>
    </location>
</feature>
<dbReference type="InterPro" id="IPR054657">
    <property type="entry name" value="T6SS_periplasmic_put"/>
</dbReference>
<proteinExistence type="predicted"/>
<name>A0ABM8MQL1_9ENTR</name>
<dbReference type="InterPro" id="IPR055903">
    <property type="entry name" value="DUF7480"/>
</dbReference>
<evidence type="ECO:0000256" key="1">
    <source>
        <dbReference type="SAM" id="SignalP"/>
    </source>
</evidence>
<organism evidence="3 4">
    <name type="scientific">Citrobacter youngae</name>
    <dbReference type="NCBI Taxonomy" id="133448"/>
    <lineage>
        <taxon>Bacteria</taxon>
        <taxon>Pseudomonadati</taxon>
        <taxon>Pseudomonadota</taxon>
        <taxon>Gammaproteobacteria</taxon>
        <taxon>Enterobacterales</taxon>
        <taxon>Enterobacteriaceae</taxon>
        <taxon>Citrobacter</taxon>
        <taxon>Citrobacter freundii complex</taxon>
    </lineage>
</organism>
<feature type="chain" id="PRO_5045039640" description="DUF7480 domain-containing protein" evidence="1">
    <location>
        <begin position="23"/>
        <end position="151"/>
    </location>
</feature>
<dbReference type="RefSeq" id="WP_137378847.1">
    <property type="nucleotide sequence ID" value="NZ_CAHPRB010000040.1"/>
</dbReference>
<evidence type="ECO:0000313" key="4">
    <source>
        <dbReference type="Proteomes" id="UP000835792"/>
    </source>
</evidence>
<dbReference type="Pfam" id="PF24295">
    <property type="entry name" value="DUF7480"/>
    <property type="match status" value="1"/>
</dbReference>
<evidence type="ECO:0000259" key="2">
    <source>
        <dbReference type="Pfam" id="PF24295"/>
    </source>
</evidence>
<accession>A0ABM8MQL1</accession>